<evidence type="ECO:0000256" key="5">
    <source>
        <dbReference type="ARBA" id="ARBA00022989"/>
    </source>
</evidence>
<dbReference type="GO" id="GO:0016020">
    <property type="term" value="C:membrane"/>
    <property type="evidence" value="ECO:0007669"/>
    <property type="project" value="UniProtKB-SubCell"/>
</dbReference>
<dbReference type="SMART" id="SM00563">
    <property type="entry name" value="PlsC"/>
    <property type="match status" value="1"/>
</dbReference>
<keyword evidence="4" id="KW-0812">Transmembrane</keyword>
<dbReference type="PANTHER" id="PTHR23063">
    <property type="entry name" value="PHOSPHOLIPID ACYLTRANSFERASE"/>
    <property type="match status" value="1"/>
</dbReference>
<evidence type="ECO:0000256" key="2">
    <source>
        <dbReference type="ARBA" id="ARBA00008655"/>
    </source>
</evidence>
<organism evidence="10 11">
    <name type="scientific">Romanomermis culicivorax</name>
    <name type="common">Nematode worm</name>
    <dbReference type="NCBI Taxonomy" id="13658"/>
    <lineage>
        <taxon>Eukaryota</taxon>
        <taxon>Metazoa</taxon>
        <taxon>Ecdysozoa</taxon>
        <taxon>Nematoda</taxon>
        <taxon>Enoplea</taxon>
        <taxon>Dorylaimia</taxon>
        <taxon>Mermithida</taxon>
        <taxon>Mermithoidea</taxon>
        <taxon>Mermithidae</taxon>
        <taxon>Romanomermis</taxon>
    </lineage>
</organism>
<comment type="subcellular location">
    <subcellularLocation>
        <location evidence="1">Membrane</location>
    </subcellularLocation>
</comment>
<sequence>MAFSSLGCHNLQFIGKRAKAADAPILVLAPHCGFFDSYPHFWLGSPSYVGEKQFIDNTPFLGCRYWLFDHQPVAMMKMSEPIAVDRNDKKSRARTVELIRDRAEKLVSEPHLNWPQLVLFPEGTCTNLKSLVGFKIGKKYGMNKRPPFDVPFAFITMLPVHIPTEEEKNDPDLYAENVRKEMAKCLDISLSPFVYEDSKSISHSCQKNPEEPQKFVLFKHQPEISMMHVSKTTVVLPYLLLPRPAIRGINVMRETWLNLCRSRFSETSFQVTLQQFAEYTKVSEVDWMFKRLFNCLNWVSTLFLG</sequence>
<evidence type="ECO:0000256" key="3">
    <source>
        <dbReference type="ARBA" id="ARBA00022679"/>
    </source>
</evidence>
<dbReference type="AlphaFoldDB" id="A0A915L225"/>
<dbReference type="Pfam" id="PF01553">
    <property type="entry name" value="Acyltransferase"/>
    <property type="match status" value="1"/>
</dbReference>
<dbReference type="PANTHER" id="PTHR23063:SF52">
    <property type="entry name" value="LYSOPHOSPHATIDYLCHOLINE ACYLTRANSFERASE"/>
    <property type="match status" value="1"/>
</dbReference>
<name>A0A915L225_ROMCU</name>
<evidence type="ECO:0000256" key="8">
    <source>
        <dbReference type="ARBA" id="ARBA00023315"/>
    </source>
</evidence>
<evidence type="ECO:0000313" key="11">
    <source>
        <dbReference type="WBParaSite" id="nRc.2.0.1.t45199-RA"/>
    </source>
</evidence>
<keyword evidence="3" id="KW-0808">Transferase</keyword>
<dbReference type="GO" id="GO:0005783">
    <property type="term" value="C:endoplasmic reticulum"/>
    <property type="evidence" value="ECO:0007669"/>
    <property type="project" value="TreeGrafter"/>
</dbReference>
<reference evidence="11" key="1">
    <citation type="submission" date="2022-11" db="UniProtKB">
        <authorList>
            <consortium name="WormBaseParasite"/>
        </authorList>
    </citation>
    <scope>IDENTIFICATION</scope>
</reference>
<feature type="domain" description="Phospholipid/glycerol acyltransferase" evidence="9">
    <location>
        <begin position="25"/>
        <end position="165"/>
    </location>
</feature>
<proteinExistence type="inferred from homology"/>
<evidence type="ECO:0000259" key="9">
    <source>
        <dbReference type="SMART" id="SM00563"/>
    </source>
</evidence>
<keyword evidence="8" id="KW-0012">Acyltransferase</keyword>
<dbReference type="WBParaSite" id="nRc.2.0.1.t45199-RA">
    <property type="protein sequence ID" value="nRc.2.0.1.t45199-RA"/>
    <property type="gene ID" value="nRc.2.0.1.g45199"/>
</dbReference>
<evidence type="ECO:0000256" key="6">
    <source>
        <dbReference type="ARBA" id="ARBA00023098"/>
    </source>
</evidence>
<keyword evidence="5" id="KW-1133">Transmembrane helix</keyword>
<dbReference type="InterPro" id="IPR002123">
    <property type="entry name" value="Plipid/glycerol_acylTrfase"/>
</dbReference>
<evidence type="ECO:0000256" key="7">
    <source>
        <dbReference type="ARBA" id="ARBA00023136"/>
    </source>
</evidence>
<evidence type="ECO:0000313" key="10">
    <source>
        <dbReference type="Proteomes" id="UP000887565"/>
    </source>
</evidence>
<keyword evidence="10" id="KW-1185">Reference proteome</keyword>
<accession>A0A915L225</accession>
<comment type="similarity">
    <text evidence="2">Belongs to the 1-acyl-sn-glycerol-3-phosphate acyltransferase family.</text>
</comment>
<dbReference type="GO" id="GO:0042171">
    <property type="term" value="F:lysophosphatidic acid acyltransferase activity"/>
    <property type="evidence" value="ECO:0007669"/>
    <property type="project" value="TreeGrafter"/>
</dbReference>
<keyword evidence="6" id="KW-0443">Lipid metabolism</keyword>
<evidence type="ECO:0000256" key="1">
    <source>
        <dbReference type="ARBA" id="ARBA00004370"/>
    </source>
</evidence>
<dbReference type="Proteomes" id="UP000887565">
    <property type="component" value="Unplaced"/>
</dbReference>
<keyword evidence="7" id="KW-0472">Membrane</keyword>
<evidence type="ECO:0000256" key="4">
    <source>
        <dbReference type="ARBA" id="ARBA00022692"/>
    </source>
</evidence>
<protein>
    <submittedName>
        <fullName evidence="11">Phospholipid/glycerol acyltransferase domain-containing protein</fullName>
    </submittedName>
</protein>
<dbReference type="GO" id="GO:0006629">
    <property type="term" value="P:lipid metabolic process"/>
    <property type="evidence" value="ECO:0007669"/>
    <property type="project" value="UniProtKB-KW"/>
</dbReference>